<dbReference type="AlphaFoldDB" id="A0A1Q8Y8R4"/>
<dbReference type="RefSeq" id="WP_075588321.1">
    <property type="nucleotide sequence ID" value="NZ_MSYM01000020.1"/>
</dbReference>
<comment type="caution">
    <text evidence="1">The sequence shown here is derived from an EMBL/GenBank/DDBJ whole genome shotgun (WGS) entry which is preliminary data.</text>
</comment>
<name>A0A1Q8Y8R4_9BURK</name>
<dbReference type="Proteomes" id="UP000185911">
    <property type="component" value="Unassembled WGS sequence"/>
</dbReference>
<evidence type="ECO:0000313" key="2">
    <source>
        <dbReference type="Proteomes" id="UP000185911"/>
    </source>
</evidence>
<evidence type="ECO:0000313" key="1">
    <source>
        <dbReference type="EMBL" id="OLP04442.1"/>
    </source>
</evidence>
<reference evidence="1 2" key="1">
    <citation type="submission" date="2017-01" db="EMBL/GenBank/DDBJ databases">
        <title>Genome sequence of Rhodoferax antarcticus ANT.BR, a psychrophilic purple nonsulfur bacterium from an Antarctic microbial mat.</title>
        <authorList>
            <person name="Baker J."/>
            <person name="Riester C."/>
            <person name="Skinner B."/>
            <person name="Newell A."/>
            <person name="Swingley W."/>
            <person name="Madigan M."/>
            <person name="Jung D."/>
            <person name="Asao M."/>
            <person name="Chen M."/>
            <person name="Loughlin P."/>
            <person name="Pan H."/>
            <person name="Lin S."/>
            <person name="Li N."/>
            <person name="Shaw J."/>
            <person name="Prado M."/>
            <person name="Sherman C."/>
            <person name="Li X."/>
            <person name="Tang J."/>
            <person name="Blankenship R."/>
            <person name="Zhao T."/>
            <person name="Touchman J."/>
            <person name="Sattley M."/>
        </authorList>
    </citation>
    <scope>NUCLEOTIDE SEQUENCE [LARGE SCALE GENOMIC DNA]</scope>
    <source>
        <strain evidence="1 2">ANT.BR</strain>
    </source>
</reference>
<proteinExistence type="predicted"/>
<accession>A0A1Q8Y8R4</accession>
<dbReference type="EMBL" id="MSYM01000020">
    <property type="protein sequence ID" value="OLP04442.1"/>
    <property type="molecule type" value="Genomic_DNA"/>
</dbReference>
<organism evidence="1 2">
    <name type="scientific">Rhodoferax antarcticus ANT.BR</name>
    <dbReference type="NCBI Taxonomy" id="1111071"/>
    <lineage>
        <taxon>Bacteria</taxon>
        <taxon>Pseudomonadati</taxon>
        <taxon>Pseudomonadota</taxon>
        <taxon>Betaproteobacteria</taxon>
        <taxon>Burkholderiales</taxon>
        <taxon>Comamonadaceae</taxon>
        <taxon>Rhodoferax</taxon>
    </lineage>
</organism>
<protein>
    <submittedName>
        <fullName evidence="1">Uncharacterized protein</fullName>
    </submittedName>
</protein>
<sequence>MSKTFAKIKATRPWVRHIDDERGDGSGIIVTLEKSYDFADDKGCGVKGFDTVAEVRSGTSSASIVKNSMAAA</sequence>
<keyword evidence="2" id="KW-1185">Reference proteome</keyword>
<gene>
    <name evidence="1" type="ORF">BLL52_4295</name>
</gene>